<comment type="caution">
    <text evidence="2">The sequence shown here is derived from an EMBL/GenBank/DDBJ whole genome shotgun (WGS) entry which is preliminary data.</text>
</comment>
<dbReference type="EMBL" id="BBML01000002">
    <property type="protein sequence ID" value="GAK96492.1"/>
    <property type="molecule type" value="Genomic_DNA"/>
</dbReference>
<sequence>MLLISTTAIAQRGDRSNREERENRIETLFIAYVTDKLELTTDEAAKFWPIYNEIKQERRALEKKKRALINEIDDNMQAMSDQQAQSYVNKVIALEKEINLKSFENRSKEIIAVIGAKRFLLLKKSEVEFRRKMISEFKKKRRRD</sequence>
<evidence type="ECO:0000256" key="1">
    <source>
        <dbReference type="SAM" id="Coils"/>
    </source>
</evidence>
<organism evidence="2 3">
    <name type="scientific">Nonlabens tegetincola</name>
    <dbReference type="NCBI Taxonomy" id="323273"/>
    <lineage>
        <taxon>Bacteria</taxon>
        <taxon>Pseudomonadati</taxon>
        <taxon>Bacteroidota</taxon>
        <taxon>Flavobacteriia</taxon>
        <taxon>Flavobacteriales</taxon>
        <taxon>Flavobacteriaceae</taxon>
        <taxon>Nonlabens</taxon>
    </lineage>
</organism>
<keyword evidence="3" id="KW-1185">Reference proteome</keyword>
<dbReference type="eggNOG" id="ENOG50331PZ">
    <property type="taxonomic scope" value="Bacteria"/>
</dbReference>
<dbReference type="STRING" id="319236.BST91_07855"/>
<protein>
    <recommendedName>
        <fullName evidence="4">Sensor of ECF-type sigma factor</fullName>
    </recommendedName>
</protein>
<evidence type="ECO:0000313" key="3">
    <source>
        <dbReference type="Proteomes" id="UP000029221"/>
    </source>
</evidence>
<dbReference type="Proteomes" id="UP000029221">
    <property type="component" value="Unassembled WGS sequence"/>
</dbReference>
<dbReference type="AlphaFoldDB" id="A0A090Q2U6"/>
<gene>
    <name evidence="2" type="ORF">JCM19294_2005</name>
</gene>
<evidence type="ECO:0008006" key="4">
    <source>
        <dbReference type="Google" id="ProtNLM"/>
    </source>
</evidence>
<reference evidence="2" key="1">
    <citation type="journal article" date="2014" name="Genome Announc.">
        <title>Draft Genome Sequences of Marine Flavobacterium Nonlabens Strains NR17, NR24, NR27, NR32, NR33, and Ara13.</title>
        <authorList>
            <person name="Nakanishi M."/>
            <person name="Meirelles P."/>
            <person name="Suzuki R."/>
            <person name="Takatani N."/>
            <person name="Mino S."/>
            <person name="Suda W."/>
            <person name="Oshima K."/>
            <person name="Hattori M."/>
            <person name="Ohkuma M."/>
            <person name="Hosokawa M."/>
            <person name="Miyashita K."/>
            <person name="Thompson F.L."/>
            <person name="Niwa A."/>
            <person name="Sawabe T."/>
            <person name="Sawabe T."/>
        </authorList>
    </citation>
    <scope>NUCLEOTIDE SEQUENCE [LARGE SCALE GENOMIC DNA]</scope>
    <source>
        <strain evidence="2">JCM 19294</strain>
    </source>
</reference>
<keyword evidence="1" id="KW-0175">Coiled coil</keyword>
<accession>A0A090Q2U6</accession>
<evidence type="ECO:0000313" key="2">
    <source>
        <dbReference type="EMBL" id="GAK96492.1"/>
    </source>
</evidence>
<feature type="coiled-coil region" evidence="1">
    <location>
        <begin position="51"/>
        <end position="78"/>
    </location>
</feature>
<proteinExistence type="predicted"/>
<name>A0A090Q2U6_9FLAO</name>